<reference evidence="1 2" key="2">
    <citation type="submission" date="2018-11" db="EMBL/GenBank/DDBJ databases">
        <authorList>
            <consortium name="Pathogen Informatics"/>
        </authorList>
    </citation>
    <scope>NUCLEOTIDE SEQUENCE [LARGE SCALE GENOMIC DNA]</scope>
</reference>
<proteinExistence type="predicted"/>
<name>A0A0R3W2W0_TAEAS</name>
<evidence type="ECO:0000313" key="1">
    <source>
        <dbReference type="EMBL" id="VDK33047.1"/>
    </source>
</evidence>
<protein>
    <submittedName>
        <fullName evidence="1 3">Uncharacterized protein</fullName>
    </submittedName>
</protein>
<reference evidence="3" key="1">
    <citation type="submission" date="2017-02" db="UniProtKB">
        <authorList>
            <consortium name="WormBaseParasite"/>
        </authorList>
    </citation>
    <scope>IDENTIFICATION</scope>
</reference>
<gene>
    <name evidence="1" type="ORF">TASK_LOCUS4200</name>
</gene>
<sequence length="158" mass="17604">MPIPPRFVGEEVDLQVIQQPSPFAVLHVSSTLFFRIQGRQEANPALKVDYPGFNGLIKAEEVHLLEVGEMATTLNRRAENAVHLQQPLLECHSTCIKISVKRTRDNSHFSTNKMSAPPTTSRGYTQWAAHSLITKSSCHAGRDSSGMEIQRLAELARK</sequence>
<keyword evidence="2" id="KW-1185">Reference proteome</keyword>
<accession>A0A0R3W2W0</accession>
<dbReference type="EMBL" id="UYRS01018334">
    <property type="protein sequence ID" value="VDK33047.1"/>
    <property type="molecule type" value="Genomic_DNA"/>
</dbReference>
<dbReference type="AlphaFoldDB" id="A0A0R3W2W0"/>
<evidence type="ECO:0000313" key="2">
    <source>
        <dbReference type="Proteomes" id="UP000282613"/>
    </source>
</evidence>
<organism evidence="3">
    <name type="scientific">Taenia asiatica</name>
    <name type="common">Asian tapeworm</name>
    <dbReference type="NCBI Taxonomy" id="60517"/>
    <lineage>
        <taxon>Eukaryota</taxon>
        <taxon>Metazoa</taxon>
        <taxon>Spiralia</taxon>
        <taxon>Lophotrochozoa</taxon>
        <taxon>Platyhelminthes</taxon>
        <taxon>Cestoda</taxon>
        <taxon>Eucestoda</taxon>
        <taxon>Cyclophyllidea</taxon>
        <taxon>Taeniidae</taxon>
        <taxon>Taenia</taxon>
    </lineage>
</organism>
<dbReference type="Proteomes" id="UP000282613">
    <property type="component" value="Unassembled WGS sequence"/>
</dbReference>
<dbReference type="WBParaSite" id="TASK_0000419901-mRNA-1">
    <property type="protein sequence ID" value="TASK_0000419901-mRNA-1"/>
    <property type="gene ID" value="TASK_0000419901"/>
</dbReference>
<evidence type="ECO:0000313" key="3">
    <source>
        <dbReference type="WBParaSite" id="TASK_0000419901-mRNA-1"/>
    </source>
</evidence>